<name>A0AAJ1BAR2_9ACTO</name>
<dbReference type="Gene3D" id="3.40.50.1000">
    <property type="entry name" value="HAD superfamily/HAD-like"/>
    <property type="match status" value="2"/>
</dbReference>
<feature type="compositionally biased region" description="Basic and acidic residues" evidence="1">
    <location>
        <begin position="100"/>
        <end position="142"/>
    </location>
</feature>
<gene>
    <name evidence="2" type="ORF">L0M99_02915</name>
</gene>
<feature type="compositionally biased region" description="Basic and acidic residues" evidence="1">
    <location>
        <begin position="186"/>
        <end position="202"/>
    </location>
</feature>
<dbReference type="PANTHER" id="PTHR19288">
    <property type="entry name" value="4-NITROPHENYLPHOSPHATASE-RELATED"/>
    <property type="match status" value="1"/>
</dbReference>
<evidence type="ECO:0000313" key="3">
    <source>
        <dbReference type="Proteomes" id="UP001200537"/>
    </source>
</evidence>
<proteinExistence type="predicted"/>
<dbReference type="EMBL" id="JAKNHJ010000004">
    <property type="protein sequence ID" value="MCG4617448.1"/>
    <property type="molecule type" value="Genomic_DNA"/>
</dbReference>
<dbReference type="InterPro" id="IPR011990">
    <property type="entry name" value="TPR-like_helical_dom_sf"/>
</dbReference>
<dbReference type="Proteomes" id="UP001200537">
    <property type="component" value="Unassembled WGS sequence"/>
</dbReference>
<feature type="compositionally biased region" description="Basic and acidic residues" evidence="1">
    <location>
        <begin position="151"/>
        <end position="176"/>
    </location>
</feature>
<dbReference type="Pfam" id="PF13344">
    <property type="entry name" value="Hydrolase_6"/>
    <property type="match status" value="1"/>
</dbReference>
<comment type="caution">
    <text evidence="2">The sequence shown here is derived from an EMBL/GenBank/DDBJ whole genome shotgun (WGS) entry which is preliminary data.</text>
</comment>
<dbReference type="AlphaFoldDB" id="A0AAJ1BAR2"/>
<evidence type="ECO:0000313" key="2">
    <source>
        <dbReference type="EMBL" id="MCG4617448.1"/>
    </source>
</evidence>
<dbReference type="InterPro" id="IPR006357">
    <property type="entry name" value="HAD-SF_hydro_IIA"/>
</dbReference>
<protein>
    <submittedName>
        <fullName evidence="2">HAD-IIA family hydrolase</fullName>
    </submittedName>
</protein>
<dbReference type="RefSeq" id="WP_238127683.1">
    <property type="nucleotide sequence ID" value="NZ_JAKNHJ010000004.1"/>
</dbReference>
<feature type="compositionally biased region" description="Basic and acidic residues" evidence="1">
    <location>
        <begin position="38"/>
        <end position="92"/>
    </location>
</feature>
<feature type="region of interest" description="Disordered" evidence="1">
    <location>
        <begin position="770"/>
        <end position="864"/>
    </location>
</feature>
<keyword evidence="2" id="KW-0378">Hydrolase</keyword>
<reference evidence="2" key="1">
    <citation type="submission" date="2022-01" db="EMBL/GenBank/DDBJ databases">
        <title>Collection of gut derived symbiotic bacterial strains cultured from healthy donors.</title>
        <authorList>
            <person name="Lin H."/>
            <person name="Kohout C."/>
            <person name="Waligurski E."/>
            <person name="Pamer E.G."/>
        </authorList>
    </citation>
    <scope>NUCLEOTIDE SEQUENCE</scope>
    <source>
        <strain evidence="2">DFI.7.46</strain>
    </source>
</reference>
<dbReference type="SUPFAM" id="SSF56784">
    <property type="entry name" value="HAD-like"/>
    <property type="match status" value="1"/>
</dbReference>
<dbReference type="Gene3D" id="1.25.40.10">
    <property type="entry name" value="Tetratricopeptide repeat domain"/>
    <property type="match status" value="1"/>
</dbReference>
<dbReference type="NCBIfam" id="TIGR01460">
    <property type="entry name" value="HAD-SF-IIA"/>
    <property type="match status" value="1"/>
</dbReference>
<sequence length="881" mass="94886">MSNFNQHGGGREPQWRKRRSQAGGGQGSGNQRNYSDSSGERQGNRDGYRRRGSSEGGYREGGYRKDNRRGGKWQDRRGGNSRNDRNDRRGSYRGEGGSYRSDREDNRGGRRNYSDDRGESRGGGERSGRASYRGGERNEAGSRRGFNRSGKRFDRDNRRDNRQDNRRDERREREAQAPRSGKHSFGVRDSRYRAKEWRHDNEPQIPAAVKASDLDRESRAALSSLDPDNAEKVARHLVMAGSLLDVDAEEAYLHAKAAVSRAGRIGTVREACALAAYASGKYSEALREVRAARRLDGTDSLRAIEADCERGLGKPEKALEIISETDTSSYSLSDLVELVIVQAGARHDLGESDAALLVLNQFLEQQQLEEPVLLARILSYKADLLRELGREEEADKVAEQTPEVPDTVAIVDLEEVLEADNPYVPSDLHGSRKPLVETADVLLIDLDGVCYAGTRDIPNAAAGLAAAREAGIKFQFVTNNASRNPQQVAEKLKGHQIAAAAEEVMTAAMDAVEILTQKIEPASKVLVVGTQALRDTVAQAGFEVVSKASEQPAAVIQGYGAEVGWAELSEAAYAINAGALFMATNLDATLPTEKGFALGNGSLVAAVEHATGQKPFAGGKPFAGIYRKAAAHAGASKPLVVGDRLDTDIAGAVAADMLSFHVLTGVSDAKAVALAYPDRRPSYLGLDLTDLTRVHPGPVHQPTGAWTSGESAAFMVAEDGRVMREDEPVDNGAVLSLEDYRALVAAVWDVRDQGVFVHLPDIEVVREVETSESNVPAGDGSAEENQSSVAEVPARSAEVDTENLDSAPSEVVADSPEEAAEEPAEKAKEGDATASEPEPAAKEAAKVAEVAEVASGNEEADGEDLQLELLLPGEVDSEQEQ</sequence>
<organism evidence="2 3">
    <name type="scientific">Varibaculum cambriense</name>
    <dbReference type="NCBI Taxonomy" id="184870"/>
    <lineage>
        <taxon>Bacteria</taxon>
        <taxon>Bacillati</taxon>
        <taxon>Actinomycetota</taxon>
        <taxon>Actinomycetes</taxon>
        <taxon>Actinomycetales</taxon>
        <taxon>Actinomycetaceae</taxon>
        <taxon>Varibaculum</taxon>
    </lineage>
</organism>
<dbReference type="Pfam" id="PF13242">
    <property type="entry name" value="Hydrolase_like"/>
    <property type="match status" value="1"/>
</dbReference>
<evidence type="ECO:0000256" key="1">
    <source>
        <dbReference type="SAM" id="MobiDB-lite"/>
    </source>
</evidence>
<dbReference type="GO" id="GO:0005737">
    <property type="term" value="C:cytoplasm"/>
    <property type="evidence" value="ECO:0007669"/>
    <property type="project" value="TreeGrafter"/>
</dbReference>
<dbReference type="SUPFAM" id="SSF48452">
    <property type="entry name" value="TPR-like"/>
    <property type="match status" value="1"/>
</dbReference>
<accession>A0AAJ1BAR2</accession>
<dbReference type="InterPro" id="IPR036412">
    <property type="entry name" value="HAD-like_sf"/>
</dbReference>
<dbReference type="PANTHER" id="PTHR19288:SF95">
    <property type="entry name" value="D-GLYCEROL 3-PHOSPHATE PHOSPHATASE"/>
    <property type="match status" value="1"/>
</dbReference>
<feature type="region of interest" description="Disordered" evidence="1">
    <location>
        <begin position="1"/>
        <end position="204"/>
    </location>
</feature>
<dbReference type="GO" id="GO:0016791">
    <property type="term" value="F:phosphatase activity"/>
    <property type="evidence" value="ECO:0007669"/>
    <property type="project" value="TreeGrafter"/>
</dbReference>
<dbReference type="InterPro" id="IPR023214">
    <property type="entry name" value="HAD_sf"/>
</dbReference>